<sequence>MKKYNFIYNSEKFLLCDDSKKSESEIEKLMGKGFQKIEVEAESKKEAIGKFKEKLGENSKSLEEYTKDISFTSIIEALLR</sequence>
<gene>
    <name evidence="1" type="ORF">BHU62_21920</name>
</gene>
<dbReference type="AlphaFoldDB" id="A0A1Q5W5N6"/>
<dbReference type="RefSeq" id="WP_073534646.1">
    <property type="nucleotide sequence ID" value="NZ_CP053286.1"/>
</dbReference>
<proteinExistence type="predicted"/>
<protein>
    <submittedName>
        <fullName evidence="1">Uncharacterized protein</fullName>
    </submittedName>
</protein>
<name>A0A1Q5W5N6_SERMA</name>
<reference evidence="1 2" key="1">
    <citation type="submission" date="2016-09" db="EMBL/GenBank/DDBJ databases">
        <title>Serratia marcescens MSU-97 and epiphytic antimycotic-producing bacteria.</title>
        <authorList>
            <person name="Matilla M.A."/>
        </authorList>
    </citation>
    <scope>NUCLEOTIDE SEQUENCE [LARGE SCALE GENOMIC DNA]</scope>
    <source>
        <strain evidence="1 2">MSU-97</strain>
    </source>
</reference>
<organism evidence="1 2">
    <name type="scientific">Serratia marcescens</name>
    <dbReference type="NCBI Taxonomy" id="615"/>
    <lineage>
        <taxon>Bacteria</taxon>
        <taxon>Pseudomonadati</taxon>
        <taxon>Pseudomonadota</taxon>
        <taxon>Gammaproteobacteria</taxon>
        <taxon>Enterobacterales</taxon>
        <taxon>Yersiniaceae</taxon>
        <taxon>Serratia</taxon>
    </lineage>
</organism>
<dbReference type="OrthoDB" id="6496661at2"/>
<evidence type="ECO:0000313" key="2">
    <source>
        <dbReference type="Proteomes" id="UP000185770"/>
    </source>
</evidence>
<dbReference type="EMBL" id="MJAO01000033">
    <property type="protein sequence ID" value="OKB64587.1"/>
    <property type="molecule type" value="Genomic_DNA"/>
</dbReference>
<comment type="caution">
    <text evidence="1">The sequence shown here is derived from an EMBL/GenBank/DDBJ whole genome shotgun (WGS) entry which is preliminary data.</text>
</comment>
<dbReference type="Proteomes" id="UP000185770">
    <property type="component" value="Unassembled WGS sequence"/>
</dbReference>
<accession>A0A1Q5W5N6</accession>
<evidence type="ECO:0000313" key="1">
    <source>
        <dbReference type="EMBL" id="OKB64587.1"/>
    </source>
</evidence>